<comment type="caution">
    <text evidence="3">The sequence shown here is derived from an EMBL/GenBank/DDBJ whole genome shotgun (WGS) entry which is preliminary data.</text>
</comment>
<gene>
    <name evidence="3" type="ORF">KIPB_009605</name>
</gene>
<dbReference type="PROSITE" id="PS51462">
    <property type="entry name" value="NUDIX"/>
    <property type="match status" value="1"/>
</dbReference>
<evidence type="ECO:0000313" key="3">
    <source>
        <dbReference type="EMBL" id="GIQ87549.1"/>
    </source>
</evidence>
<reference evidence="3 4" key="1">
    <citation type="journal article" date="2018" name="PLoS ONE">
        <title>The draft genome of Kipferlia bialata reveals reductive genome evolution in fornicate parasites.</title>
        <authorList>
            <person name="Tanifuji G."/>
            <person name="Takabayashi S."/>
            <person name="Kume K."/>
            <person name="Takagi M."/>
            <person name="Nakayama T."/>
            <person name="Kamikawa R."/>
            <person name="Inagaki Y."/>
            <person name="Hashimoto T."/>
        </authorList>
    </citation>
    <scope>NUCLEOTIDE SEQUENCE [LARGE SCALE GENOMIC DNA]</scope>
    <source>
        <strain evidence="3">NY0173</strain>
    </source>
</reference>
<sequence>MTDTEGEDPQAPQEALQSRAVKRWGKLAVTVSGDSISDHPDGLPAEPGMPATDIPSPSGPYVTVCSKRSYWRECTLVVLPVGQDMTLSAHIPKQIHRDMPTLTHHLSGFDTGSVTQQNRPLVTPGRVYESRLDGVTILHALFLDRYGVDEGEERQMHLREVVRGLIDAAAGLGVSSITMPQLAKVAQAAGGAAWLRDGGSQALYHQGVLSGVLGYFSDHPDLWEGETWKGVRVNILETSSWCIESLKREAAALGVAVLGGASRRNSKTPPAGILPVRVKGGTGTLEVLLSVEDRSRRWRGSHPELHVLGGKGDPGETVRQTAVREFWEETSKGLSLEEVDNLIAAEAEPVYVVSGKYSLYVAGYRGSLSGYKHRPYRSAWHKVHNLPSTFRPNREVAGLVWCPLDRLLDSVGRAGEGENRVGSPIPFPYLKGVRRLLPGRCLRPSNFLCKVMGSEEVVALVTAVQTSSVVSGTGFSL</sequence>
<organism evidence="3 4">
    <name type="scientific">Kipferlia bialata</name>
    <dbReference type="NCBI Taxonomy" id="797122"/>
    <lineage>
        <taxon>Eukaryota</taxon>
        <taxon>Metamonada</taxon>
        <taxon>Carpediemonas-like organisms</taxon>
        <taxon>Kipferlia</taxon>
    </lineage>
</organism>
<feature type="region of interest" description="Disordered" evidence="1">
    <location>
        <begin position="32"/>
        <end position="55"/>
    </location>
</feature>
<dbReference type="Gene3D" id="3.90.79.10">
    <property type="entry name" value="Nucleoside Triphosphate Pyrophosphohydrolase"/>
    <property type="match status" value="1"/>
</dbReference>
<evidence type="ECO:0000256" key="1">
    <source>
        <dbReference type="SAM" id="MobiDB-lite"/>
    </source>
</evidence>
<name>A0A9K3D222_9EUKA</name>
<dbReference type="InterPro" id="IPR015797">
    <property type="entry name" value="NUDIX_hydrolase-like_dom_sf"/>
</dbReference>
<dbReference type="SUPFAM" id="SSF55811">
    <property type="entry name" value="Nudix"/>
    <property type="match status" value="1"/>
</dbReference>
<protein>
    <recommendedName>
        <fullName evidence="2">Nudix hydrolase domain-containing protein</fullName>
    </recommendedName>
</protein>
<dbReference type="Pfam" id="PF00293">
    <property type="entry name" value="NUDIX"/>
    <property type="match status" value="1"/>
</dbReference>
<keyword evidence="4" id="KW-1185">Reference proteome</keyword>
<dbReference type="InterPro" id="IPR000086">
    <property type="entry name" value="NUDIX_hydrolase_dom"/>
</dbReference>
<proteinExistence type="predicted"/>
<accession>A0A9K3D222</accession>
<dbReference type="Proteomes" id="UP000265618">
    <property type="component" value="Unassembled WGS sequence"/>
</dbReference>
<dbReference type="EMBL" id="BDIP01003315">
    <property type="protein sequence ID" value="GIQ87549.1"/>
    <property type="molecule type" value="Genomic_DNA"/>
</dbReference>
<feature type="domain" description="Nudix hydrolase" evidence="2">
    <location>
        <begin position="266"/>
        <end position="427"/>
    </location>
</feature>
<dbReference type="AlphaFoldDB" id="A0A9K3D222"/>
<evidence type="ECO:0000259" key="2">
    <source>
        <dbReference type="PROSITE" id="PS51462"/>
    </source>
</evidence>
<evidence type="ECO:0000313" key="4">
    <source>
        <dbReference type="Proteomes" id="UP000265618"/>
    </source>
</evidence>